<dbReference type="InterPro" id="IPR011990">
    <property type="entry name" value="TPR-like_helical_dom_sf"/>
</dbReference>
<reference key="2">
    <citation type="submission" date="2011-08" db="EMBL/GenBank/DDBJ databases">
        <title>Genome sequence of Naumovozyma castellii.</title>
        <authorList>
            <person name="Gordon J.L."/>
            <person name="Armisen D."/>
            <person name="Proux-Wera E."/>
            <person name="OhEigeartaigh S.S."/>
            <person name="Byrne K.P."/>
            <person name="Wolfe K.H."/>
        </authorList>
    </citation>
    <scope>NUCLEOTIDE SEQUENCE</scope>
    <source>
        <strain>Type strain:CBS 4309</strain>
    </source>
</reference>
<dbReference type="PROSITE" id="PS50293">
    <property type="entry name" value="TPR_REGION"/>
    <property type="match status" value="1"/>
</dbReference>
<feature type="compositionally biased region" description="Polar residues" evidence="4">
    <location>
        <begin position="427"/>
        <end position="442"/>
    </location>
</feature>
<dbReference type="Gene3D" id="1.25.40.10">
    <property type="entry name" value="Tetratricopeptide repeat domain"/>
    <property type="match status" value="4"/>
</dbReference>
<dbReference type="SUPFAM" id="SSF48452">
    <property type="entry name" value="TPR-like"/>
    <property type="match status" value="2"/>
</dbReference>
<dbReference type="GO" id="GO:0007091">
    <property type="term" value="P:metaphase/anaphase transition of mitotic cell cycle"/>
    <property type="evidence" value="ECO:0007669"/>
    <property type="project" value="TreeGrafter"/>
</dbReference>
<dbReference type="Proteomes" id="UP000001640">
    <property type="component" value="Chromosome 5"/>
</dbReference>
<dbReference type="OMA" id="CKYDCYK"/>
<feature type="repeat" description="TPR" evidence="3">
    <location>
        <begin position="760"/>
        <end position="793"/>
    </location>
</feature>
<keyword evidence="6" id="KW-1185">Reference proteome</keyword>
<dbReference type="GeneID" id="96903950"/>
<dbReference type="RefSeq" id="XP_003676678.1">
    <property type="nucleotide sequence ID" value="XM_003676630.1"/>
</dbReference>
<dbReference type="FunCoup" id="G0VFQ2">
    <property type="interactions" value="983"/>
</dbReference>
<dbReference type="GO" id="GO:0051301">
    <property type="term" value="P:cell division"/>
    <property type="evidence" value="ECO:0007669"/>
    <property type="project" value="TreeGrafter"/>
</dbReference>
<feature type="repeat" description="TPR" evidence="3">
    <location>
        <begin position="590"/>
        <end position="623"/>
    </location>
</feature>
<name>G0VFQ2_NAUCA</name>
<dbReference type="GO" id="GO:0016567">
    <property type="term" value="P:protein ubiquitination"/>
    <property type="evidence" value="ECO:0007669"/>
    <property type="project" value="EnsemblFungi"/>
</dbReference>
<dbReference type="PANTHER" id="PTHR12558">
    <property type="entry name" value="CELL DIVISION CYCLE 16,23,27"/>
    <property type="match status" value="1"/>
</dbReference>
<dbReference type="Pfam" id="PF12895">
    <property type="entry name" value="ANAPC3"/>
    <property type="match status" value="1"/>
</dbReference>
<evidence type="ECO:0000256" key="4">
    <source>
        <dbReference type="SAM" id="MobiDB-lite"/>
    </source>
</evidence>
<feature type="compositionally biased region" description="Polar residues" evidence="4">
    <location>
        <begin position="405"/>
        <end position="419"/>
    </location>
</feature>
<dbReference type="PANTHER" id="PTHR12558:SF13">
    <property type="entry name" value="CELL DIVISION CYCLE PROTEIN 27 HOMOLOG"/>
    <property type="match status" value="1"/>
</dbReference>
<protein>
    <submittedName>
        <fullName evidence="5">Uncharacterized protein</fullName>
    </submittedName>
</protein>
<dbReference type="GO" id="GO:0031145">
    <property type="term" value="P:anaphase-promoting complex-dependent catabolic process"/>
    <property type="evidence" value="ECO:0007669"/>
    <property type="project" value="EnsemblFungi"/>
</dbReference>
<dbReference type="EMBL" id="HE576756">
    <property type="protein sequence ID" value="CCC70319.1"/>
    <property type="molecule type" value="Genomic_DNA"/>
</dbReference>
<dbReference type="GO" id="GO:0034399">
    <property type="term" value="C:nuclear periphery"/>
    <property type="evidence" value="ECO:0007669"/>
    <property type="project" value="EnsemblFungi"/>
</dbReference>
<sequence>MLFPPRSSTFDGKDSPKQQFQKTGPLEDDDLDSCIHLSQSSLGKLQDAIQTAIEQLNYDTAEFLSELLHAHCCKPFEDANTITQRIAAAYLYSLSLFLNQKYTTAMEIAREESRKNIDVAFIFGKCSLQVNTDTKLAIQSLIDLKSNINLNSNSNGTTATNATMNTCTTNLIHSPDMATIDSLIAKLYYKLDRQHESALFHSEALNQNPYLWESYTELCSMKVKIDLRKLYKQTSSWSSSSSSSSSSKIKKNTGYRKLRDSSAKAITDPSIIQYHKNKNSPYSKRFNSTPRKPTPFNLSVPWYSSLSNESANPSPFGDQVSTTINNNNTSTNIGSNILQPNTIIGWPTNSNTHPNLRNNSPITGTNNTSVLIKGNALTTSNSNSTATSSNNTASDETSSSNSPSMKQPTISSLAKVNTNSRHRLLTTPPSKLNSTSNYKTPRNINNSNNSNNNLSSSMRKKLNLTSSNEETNTTSNNNNKDSLNDILYIFALILKSASQFDSYKAIRLFDSKLPKQIKNNMPWCQAQLGKLHFEIVNYKTSLKYFKKLRLLQPTRIKDLETFSTLLWHLHDKTNLTDLSNILMDEFRDKPETWCAVGNLFSLQKDHDEAIRAFDKATKLDPNFVYAYTLQGHEYLSMDSYDTAKTFYRKAISNDLHHYNAYYGMGMCSMKLGEYEQALVYFEKARSINPSNAILICCCGVTMEKLGNQEKALNYYELACQIQPTSSLAKFKRAHLLYSMAKYTQALDAFEELIKIAPEEATVQFILGQLYQIMGRKKDAIKRYTIAMNLDPKGSNLISDALKKCHEQEE</sequence>
<feature type="compositionally biased region" description="Low complexity" evidence="4">
    <location>
        <begin position="236"/>
        <end position="247"/>
    </location>
</feature>
<evidence type="ECO:0000313" key="5">
    <source>
        <dbReference type="EMBL" id="CCC70319.1"/>
    </source>
</evidence>
<dbReference type="InterPro" id="IPR019734">
    <property type="entry name" value="TPR_rpt"/>
</dbReference>
<reference evidence="5 6" key="1">
    <citation type="journal article" date="2011" name="Proc. Natl. Acad. Sci. U.S.A.">
        <title>Evolutionary erosion of yeast sex chromosomes by mating-type switching accidents.</title>
        <authorList>
            <person name="Gordon J.L."/>
            <person name="Armisen D."/>
            <person name="Proux-Wera E."/>
            <person name="Oheigeartaigh S.S."/>
            <person name="Byrne K.P."/>
            <person name="Wolfe K.H."/>
        </authorList>
    </citation>
    <scope>NUCLEOTIDE SEQUENCE [LARGE SCALE GENOMIC DNA]</scope>
    <source>
        <strain evidence="6">ATCC 76901 / BCRC 22586 / CBS 4309 / NBRC 1992 / NRRL Y-12630</strain>
    </source>
</reference>
<keyword evidence="1 3" id="KW-0802">TPR repeat</keyword>
<dbReference type="AlphaFoldDB" id="G0VFQ2"/>
<organism evidence="5 6">
    <name type="scientific">Naumovozyma castellii</name>
    <name type="common">Yeast</name>
    <name type="synonym">Saccharomyces castellii</name>
    <dbReference type="NCBI Taxonomy" id="27288"/>
    <lineage>
        <taxon>Eukaryota</taxon>
        <taxon>Fungi</taxon>
        <taxon>Dikarya</taxon>
        <taxon>Ascomycota</taxon>
        <taxon>Saccharomycotina</taxon>
        <taxon>Saccharomycetes</taxon>
        <taxon>Saccharomycetales</taxon>
        <taxon>Saccharomycetaceae</taxon>
        <taxon>Naumovozyma</taxon>
    </lineage>
</organism>
<dbReference type="Pfam" id="PF13181">
    <property type="entry name" value="TPR_8"/>
    <property type="match status" value="2"/>
</dbReference>
<feature type="compositionally biased region" description="Low complexity" evidence="4">
    <location>
        <begin position="375"/>
        <end position="404"/>
    </location>
</feature>
<feature type="region of interest" description="Disordered" evidence="4">
    <location>
        <begin position="1"/>
        <end position="27"/>
    </location>
</feature>
<gene>
    <name evidence="5" type="primary">NCAS0E02490</name>
    <name evidence="5" type="ordered locus">NCAS_0E02490</name>
</gene>
<feature type="region of interest" description="Disordered" evidence="4">
    <location>
        <begin position="236"/>
        <end position="260"/>
    </location>
</feature>
<feature type="compositionally biased region" description="Low complexity" evidence="4">
    <location>
        <begin position="443"/>
        <end position="456"/>
    </location>
</feature>
<evidence type="ECO:0000313" key="6">
    <source>
        <dbReference type="Proteomes" id="UP000001640"/>
    </source>
</evidence>
<feature type="repeat" description="TPR" evidence="3">
    <location>
        <begin position="658"/>
        <end position="691"/>
    </location>
</feature>
<feature type="repeat" description="TPR" evidence="3">
    <location>
        <begin position="726"/>
        <end position="759"/>
    </location>
</feature>
<dbReference type="GO" id="GO:0061630">
    <property type="term" value="F:ubiquitin protein ligase activity"/>
    <property type="evidence" value="ECO:0007669"/>
    <property type="project" value="EnsemblFungi"/>
</dbReference>
<dbReference type="eggNOG" id="KOG1126">
    <property type="taxonomic scope" value="Eukaryota"/>
</dbReference>
<dbReference type="Pfam" id="PF00515">
    <property type="entry name" value="TPR_1"/>
    <property type="match status" value="2"/>
</dbReference>
<dbReference type="Pfam" id="PF13432">
    <property type="entry name" value="TPR_16"/>
    <property type="match status" value="1"/>
</dbReference>
<dbReference type="PROSITE" id="PS50005">
    <property type="entry name" value="TPR"/>
    <property type="match status" value="5"/>
</dbReference>
<dbReference type="InParanoid" id="G0VFQ2"/>
<evidence type="ECO:0000256" key="2">
    <source>
        <dbReference type="ARBA" id="ARBA00038210"/>
    </source>
</evidence>
<dbReference type="HOGENOM" id="CLU_008850_2_0_1"/>
<dbReference type="GO" id="GO:0005737">
    <property type="term" value="C:cytoplasm"/>
    <property type="evidence" value="ECO:0007669"/>
    <property type="project" value="TreeGrafter"/>
</dbReference>
<feature type="compositionally biased region" description="Polar residues" evidence="4">
    <location>
        <begin position="348"/>
        <end position="370"/>
    </location>
</feature>
<feature type="compositionally biased region" description="Polar residues" evidence="4">
    <location>
        <begin position="1"/>
        <end position="10"/>
    </location>
</feature>
<evidence type="ECO:0000256" key="1">
    <source>
        <dbReference type="ARBA" id="ARBA00022803"/>
    </source>
</evidence>
<accession>G0VFQ2</accession>
<proteinExistence type="inferred from homology"/>
<dbReference type="SMART" id="SM00028">
    <property type="entry name" value="TPR"/>
    <property type="match status" value="8"/>
</dbReference>
<dbReference type="OrthoDB" id="329563at2759"/>
<dbReference type="GO" id="GO:0005680">
    <property type="term" value="C:anaphase-promoting complex"/>
    <property type="evidence" value="ECO:0007669"/>
    <property type="project" value="EnsemblFungi"/>
</dbReference>
<dbReference type="STRING" id="1064592.G0VFQ2"/>
<feature type="repeat" description="TPR" evidence="3">
    <location>
        <begin position="624"/>
        <end position="657"/>
    </location>
</feature>
<evidence type="ECO:0000256" key="3">
    <source>
        <dbReference type="PROSITE-ProRule" id="PRU00339"/>
    </source>
</evidence>
<dbReference type="KEGG" id="ncs:NCAS_0E02490"/>
<feature type="region of interest" description="Disordered" evidence="4">
    <location>
        <begin position="348"/>
        <end position="456"/>
    </location>
</feature>
<comment type="similarity">
    <text evidence="2">Belongs to the APC3/CDC27 family.</text>
</comment>